<evidence type="ECO:0000313" key="2">
    <source>
        <dbReference type="EMBL" id="MDN4488626.1"/>
    </source>
</evidence>
<evidence type="ECO:0000259" key="1">
    <source>
        <dbReference type="PROSITE" id="PS50126"/>
    </source>
</evidence>
<dbReference type="SUPFAM" id="SSF50249">
    <property type="entry name" value="Nucleic acid-binding proteins"/>
    <property type="match status" value="1"/>
</dbReference>
<dbReference type="Proteomes" id="UP001172737">
    <property type="component" value="Unassembled WGS sequence"/>
</dbReference>
<accession>A0AAW7M798</accession>
<protein>
    <submittedName>
        <fullName evidence="2">S1 RNA-binding domain-containing protein</fullName>
    </submittedName>
</protein>
<dbReference type="RefSeq" id="WP_301144555.1">
    <property type="nucleotide sequence ID" value="NZ_JAUHPX010000006.1"/>
</dbReference>
<proteinExistence type="predicted"/>
<dbReference type="InterPro" id="IPR003029">
    <property type="entry name" value="S1_domain"/>
</dbReference>
<dbReference type="Pfam" id="PF00575">
    <property type="entry name" value="S1"/>
    <property type="match status" value="1"/>
</dbReference>
<feature type="domain" description="S1 motif" evidence="1">
    <location>
        <begin position="275"/>
        <end position="347"/>
    </location>
</feature>
<keyword evidence="3" id="KW-1185">Reference proteome</keyword>
<dbReference type="AlphaFoldDB" id="A0AAW7M798"/>
<dbReference type="GO" id="GO:0003676">
    <property type="term" value="F:nucleic acid binding"/>
    <property type="evidence" value="ECO:0007669"/>
    <property type="project" value="InterPro"/>
</dbReference>
<evidence type="ECO:0000313" key="3">
    <source>
        <dbReference type="Proteomes" id="UP001172737"/>
    </source>
</evidence>
<dbReference type="EMBL" id="JAUHPX010000006">
    <property type="protein sequence ID" value="MDN4488626.1"/>
    <property type="molecule type" value="Genomic_DNA"/>
</dbReference>
<dbReference type="InterPro" id="IPR012340">
    <property type="entry name" value="NA-bd_OB-fold"/>
</dbReference>
<reference evidence="2" key="1">
    <citation type="submission" date="2023-06" db="EMBL/GenBank/DDBJ databases">
        <title>Sysu t00039.</title>
        <authorList>
            <person name="Gao L."/>
            <person name="Fang B.-Z."/>
            <person name="Li W.-J."/>
        </authorList>
    </citation>
    <scope>NUCLEOTIDE SEQUENCE</scope>
    <source>
        <strain evidence="2">SYSU T00039</strain>
    </source>
</reference>
<dbReference type="Gene3D" id="2.40.50.140">
    <property type="entry name" value="Nucleic acid-binding proteins"/>
    <property type="match status" value="1"/>
</dbReference>
<gene>
    <name evidence="2" type="ORF">QQX10_10650</name>
</gene>
<comment type="caution">
    <text evidence="2">The sequence shown here is derived from an EMBL/GenBank/DDBJ whole genome shotgun (WGS) entry which is preliminary data.</text>
</comment>
<dbReference type="SMART" id="SM00316">
    <property type="entry name" value="S1"/>
    <property type="match status" value="1"/>
</dbReference>
<organism evidence="2 3">
    <name type="scientific">Demequina lignilytica</name>
    <dbReference type="NCBI Taxonomy" id="3051663"/>
    <lineage>
        <taxon>Bacteria</taxon>
        <taxon>Bacillati</taxon>
        <taxon>Actinomycetota</taxon>
        <taxon>Actinomycetes</taxon>
        <taxon>Micrococcales</taxon>
        <taxon>Demequinaceae</taxon>
        <taxon>Demequina</taxon>
    </lineage>
</organism>
<sequence>MWGQPATAAQLSVLKAHGNYDGKYYSKGRAGQTIGQSVRSAGNSTVAPDRATTIASRALLEAATNHAARRTDARAIPPTTSHSEAIHDYAASAAPDHFIVEEGTLMSQLTVTHHTMANTVELASTASATAVPFDFIAEMERTHLAAVAAQVGAGDPRHVHQLEKGWAHAKVTMATTFARAHNELVAILHEAPAGTIASIEAAANEILWNACSADIERTLMETAQRTKGTTKPSQVIDLLLTEVKHRVETATIIARGQVELATIQAATPPSPNRGYEPAWGEVTGIKPFGAFIRLRSGETGLLHVSEMHVLNGGRQVANPETVLNVGQTVYLRVTGKNDEGKLNFAPAKEA</sequence>
<name>A0AAW7M798_9MICO</name>
<dbReference type="PROSITE" id="PS50126">
    <property type="entry name" value="S1"/>
    <property type="match status" value="1"/>
</dbReference>